<feature type="region of interest" description="Disordered" evidence="2">
    <location>
        <begin position="285"/>
        <end position="319"/>
    </location>
</feature>
<dbReference type="AlphaFoldDB" id="A0A3N1UHD3"/>
<dbReference type="Gene3D" id="3.10.180.10">
    <property type="entry name" value="2,3-Dihydroxybiphenyl 1,2-Dioxygenase, domain 1"/>
    <property type="match status" value="1"/>
</dbReference>
<name>A0A3N1UHD3_9BACT</name>
<feature type="domain" description="VOC" evidence="4">
    <location>
        <begin position="170"/>
        <end position="282"/>
    </location>
</feature>
<sequence length="319" mass="35384">MKFCPECGKPLAHAFIDGRPRKVCPDSLCGYIYWNNPTPVVAGVVEWNGGVILVRSRGWPQRFFGIVAGFLEAGETPEEGILREVAEELGLTGRIVDFLGHYDFPEKNQTIAAFHVRAEGTLVLGHEIAEAKVLPPEQVKPWNAGTGPAVKEFLRRRTKGDAMEKRVVSPGEQLVFALYVRDVETSCRFFQDLGFHVSRRDGPFAELRWEDSLLFVVERHELSPPAQPVGNIRVMVSDVDAVYKKVQELGYAIVTPLEDRYYGLRDFIIKGPDGVDVRFAAPLSTATKEGEAESAPVCGKASTHPTSTPQRSNDPHRKG</sequence>
<feature type="domain" description="Nudix hydrolase" evidence="3">
    <location>
        <begin position="36"/>
        <end position="156"/>
    </location>
</feature>
<dbReference type="EMBL" id="RJVA01000014">
    <property type="protein sequence ID" value="ROQ90672.1"/>
    <property type="molecule type" value="Genomic_DNA"/>
</dbReference>
<dbReference type="OrthoDB" id="5417595at2"/>
<dbReference type="InterPro" id="IPR004360">
    <property type="entry name" value="Glyas_Fos-R_dOase_dom"/>
</dbReference>
<dbReference type="PANTHER" id="PTHR43222">
    <property type="entry name" value="NUDIX HYDROLASE 23"/>
    <property type="match status" value="1"/>
</dbReference>
<protein>
    <submittedName>
        <fullName evidence="5">Nudix hydrolase family protein</fullName>
    </submittedName>
</protein>
<dbReference type="InterPro" id="IPR029401">
    <property type="entry name" value="Nudix_N"/>
</dbReference>
<dbReference type="Gene3D" id="3.90.79.10">
    <property type="entry name" value="Nucleoside Triphosphate Pyrophosphohydrolase"/>
    <property type="match status" value="1"/>
</dbReference>
<dbReference type="Proteomes" id="UP000276223">
    <property type="component" value="Unassembled WGS sequence"/>
</dbReference>
<evidence type="ECO:0000259" key="3">
    <source>
        <dbReference type="PROSITE" id="PS51462"/>
    </source>
</evidence>
<evidence type="ECO:0000313" key="6">
    <source>
        <dbReference type="Proteomes" id="UP000276223"/>
    </source>
</evidence>
<dbReference type="SUPFAM" id="SSF55811">
    <property type="entry name" value="Nudix"/>
    <property type="match status" value="1"/>
</dbReference>
<dbReference type="PROSITE" id="PS51462">
    <property type="entry name" value="NUDIX"/>
    <property type="match status" value="1"/>
</dbReference>
<dbReference type="InterPro" id="IPR020084">
    <property type="entry name" value="NUDIX_hydrolase_CS"/>
</dbReference>
<dbReference type="Pfam" id="PF14803">
    <property type="entry name" value="Zn_ribbon_Nudix"/>
    <property type="match status" value="1"/>
</dbReference>
<dbReference type="Pfam" id="PF00903">
    <property type="entry name" value="Glyoxalase"/>
    <property type="match status" value="1"/>
</dbReference>
<dbReference type="PROSITE" id="PS00893">
    <property type="entry name" value="NUDIX_BOX"/>
    <property type="match status" value="1"/>
</dbReference>
<evidence type="ECO:0000256" key="1">
    <source>
        <dbReference type="ARBA" id="ARBA00022801"/>
    </source>
</evidence>
<organism evidence="5 6">
    <name type="scientific">Desulfosoma caldarium</name>
    <dbReference type="NCBI Taxonomy" id="610254"/>
    <lineage>
        <taxon>Bacteria</taxon>
        <taxon>Pseudomonadati</taxon>
        <taxon>Thermodesulfobacteriota</taxon>
        <taxon>Syntrophobacteria</taxon>
        <taxon>Syntrophobacterales</taxon>
        <taxon>Syntrophobacteraceae</taxon>
        <taxon>Desulfosoma</taxon>
    </lineage>
</organism>
<dbReference type="PANTHER" id="PTHR43222:SF2">
    <property type="entry name" value="NUDIX HYDROLASE 23, CHLOROPLASTIC"/>
    <property type="match status" value="1"/>
</dbReference>
<keyword evidence="1 5" id="KW-0378">Hydrolase</keyword>
<dbReference type="Pfam" id="PF00293">
    <property type="entry name" value="NUDIX"/>
    <property type="match status" value="1"/>
</dbReference>
<proteinExistence type="predicted"/>
<dbReference type="InterPro" id="IPR000086">
    <property type="entry name" value="NUDIX_hydrolase_dom"/>
</dbReference>
<reference evidence="5 6" key="1">
    <citation type="submission" date="2018-11" db="EMBL/GenBank/DDBJ databases">
        <title>Genomic Encyclopedia of Type Strains, Phase IV (KMG-IV): sequencing the most valuable type-strain genomes for metagenomic binning, comparative biology and taxonomic classification.</title>
        <authorList>
            <person name="Goeker M."/>
        </authorList>
    </citation>
    <scope>NUCLEOTIDE SEQUENCE [LARGE SCALE GENOMIC DNA]</scope>
    <source>
        <strain evidence="5 6">DSM 22027</strain>
    </source>
</reference>
<dbReference type="RefSeq" id="WP_123291021.1">
    <property type="nucleotide sequence ID" value="NZ_RJVA01000014.1"/>
</dbReference>
<dbReference type="Gene3D" id="2.20.70.10">
    <property type="match status" value="1"/>
</dbReference>
<dbReference type="InterPro" id="IPR029068">
    <property type="entry name" value="Glyas_Bleomycin-R_OHBP_Dase"/>
</dbReference>
<keyword evidence="6" id="KW-1185">Reference proteome</keyword>
<dbReference type="SUPFAM" id="SSF54593">
    <property type="entry name" value="Glyoxalase/Bleomycin resistance protein/Dihydroxybiphenyl dioxygenase"/>
    <property type="match status" value="1"/>
</dbReference>
<feature type="compositionally biased region" description="Polar residues" evidence="2">
    <location>
        <begin position="303"/>
        <end position="312"/>
    </location>
</feature>
<dbReference type="GO" id="GO:0016787">
    <property type="term" value="F:hydrolase activity"/>
    <property type="evidence" value="ECO:0007669"/>
    <property type="project" value="UniProtKB-KW"/>
</dbReference>
<evidence type="ECO:0000259" key="4">
    <source>
        <dbReference type="PROSITE" id="PS51819"/>
    </source>
</evidence>
<dbReference type="InterPro" id="IPR015797">
    <property type="entry name" value="NUDIX_hydrolase-like_dom_sf"/>
</dbReference>
<evidence type="ECO:0000256" key="2">
    <source>
        <dbReference type="SAM" id="MobiDB-lite"/>
    </source>
</evidence>
<dbReference type="InterPro" id="IPR037523">
    <property type="entry name" value="VOC_core"/>
</dbReference>
<comment type="caution">
    <text evidence="5">The sequence shown here is derived from an EMBL/GenBank/DDBJ whole genome shotgun (WGS) entry which is preliminary data.</text>
</comment>
<accession>A0A3N1UHD3</accession>
<gene>
    <name evidence="5" type="ORF">EDC27_2555</name>
</gene>
<dbReference type="PROSITE" id="PS51819">
    <property type="entry name" value="VOC"/>
    <property type="match status" value="1"/>
</dbReference>
<evidence type="ECO:0000313" key="5">
    <source>
        <dbReference type="EMBL" id="ROQ90672.1"/>
    </source>
</evidence>